<dbReference type="EMBL" id="VYKL01000059">
    <property type="protein sequence ID" value="KAA9012701.1"/>
    <property type="molecule type" value="Genomic_DNA"/>
</dbReference>
<keyword evidence="1" id="KW-0812">Transmembrane</keyword>
<dbReference type="RefSeq" id="WP_150442779.1">
    <property type="nucleotide sequence ID" value="NZ_VYKL01000059.1"/>
</dbReference>
<dbReference type="Proteomes" id="UP000326671">
    <property type="component" value="Unassembled WGS sequence"/>
</dbReference>
<name>A0A5J5GWL1_9BACI</name>
<evidence type="ECO:0000313" key="2">
    <source>
        <dbReference type="EMBL" id="KAA9012701.1"/>
    </source>
</evidence>
<dbReference type="InterPro" id="IPR007436">
    <property type="entry name" value="DUF485"/>
</dbReference>
<evidence type="ECO:0000313" key="3">
    <source>
        <dbReference type="Proteomes" id="UP000326671"/>
    </source>
</evidence>
<reference evidence="2 3" key="1">
    <citation type="submission" date="2019-09" db="EMBL/GenBank/DDBJ databases">
        <title>Whole genome sequences of isolates from the Mars Exploration Rovers.</title>
        <authorList>
            <person name="Seuylemezian A."/>
            <person name="Vaishampayan P."/>
        </authorList>
    </citation>
    <scope>NUCLEOTIDE SEQUENCE [LARGE SCALE GENOMIC DNA]</scope>
    <source>
        <strain evidence="2 3">MER_TA_151</strain>
    </source>
</reference>
<evidence type="ECO:0000256" key="1">
    <source>
        <dbReference type="SAM" id="Phobius"/>
    </source>
</evidence>
<feature type="transmembrane region" description="Helical" evidence="1">
    <location>
        <begin position="73"/>
        <end position="92"/>
    </location>
</feature>
<protein>
    <submittedName>
        <fullName evidence="2">DUF485 domain-containing protein</fullName>
    </submittedName>
</protein>
<gene>
    <name evidence="2" type="ORF">F4V44_25460</name>
</gene>
<dbReference type="PANTHER" id="PTHR38441">
    <property type="entry name" value="INTEGRAL MEMBRANE PROTEIN-RELATED"/>
    <property type="match status" value="1"/>
</dbReference>
<dbReference type="Pfam" id="PF04341">
    <property type="entry name" value="DUF485"/>
    <property type="match status" value="1"/>
</dbReference>
<keyword evidence="3" id="KW-1185">Reference proteome</keyword>
<proteinExistence type="predicted"/>
<dbReference type="PANTHER" id="PTHR38441:SF1">
    <property type="entry name" value="MEMBRANE PROTEIN"/>
    <property type="match status" value="1"/>
</dbReference>
<keyword evidence="1" id="KW-0472">Membrane</keyword>
<keyword evidence="1" id="KW-1133">Transmembrane helix</keyword>
<dbReference type="AlphaFoldDB" id="A0A5J5GWL1"/>
<accession>A0A5J5GWL1</accession>
<feature type="transmembrane region" description="Helical" evidence="1">
    <location>
        <begin position="37"/>
        <end position="61"/>
    </location>
</feature>
<organism evidence="2 3">
    <name type="scientific">Niallia endozanthoxylica</name>
    <dbReference type="NCBI Taxonomy" id="2036016"/>
    <lineage>
        <taxon>Bacteria</taxon>
        <taxon>Bacillati</taxon>
        <taxon>Bacillota</taxon>
        <taxon>Bacilli</taxon>
        <taxon>Bacillales</taxon>
        <taxon>Bacillaceae</taxon>
        <taxon>Niallia</taxon>
    </lineage>
</organism>
<dbReference type="OrthoDB" id="2886991at2"/>
<comment type="caution">
    <text evidence="2">The sequence shown here is derived from an EMBL/GenBank/DDBJ whole genome shotgun (WGS) entry which is preliminary data.</text>
</comment>
<sequence length="116" mass="13338">MVDNLAKEGVSQQSKYDFEKIASTPEFKQLMKAKKKFLVPVSAVFLVLYFLLPILTSYSTILNTPAIGAISWTWVYSFCLFIMTWVLCMVYVKRAARYDKMAEALIEKYNQGDKSL</sequence>